<dbReference type="SUPFAM" id="SSF52047">
    <property type="entry name" value="RNI-like"/>
    <property type="match status" value="1"/>
</dbReference>
<dbReference type="InterPro" id="IPR001810">
    <property type="entry name" value="F-box_dom"/>
</dbReference>
<sequence>MDERNGDCFPHHEEFYAPLNTSDSEHDCLKEFLLEPSSHEQNLINSAMGYGNGMLPLPMPMSSGSSSHGLQHMMQNQSMPHQSVNQMNHFVNSQYHLTPPGQNMVPPVQSLVQPMHNMVQPILPIQNLVQPIQTLSQPVIQNMVQPVQNMISPIQSVVQPVQSLVHPSQNMMHPNQNLVQSGLNLAQSPQSLAQTVPNLVHPMGQDSVQPLVHELTKPLVEDMSQVHPPAFQSPGHSVDKLPSVVDNGNVVTECSAQNGEAWSPGSRTGDCVEESGDAGASVRTVSSDCVSSETVCSPEGESVIEDKPTQKRRKRKTTHQPRQRNTTKTTYQSQISPDQNGIKIRIRKSLTLAPHRPRKRKSKEPIENDISDEEPAEQSVWADKIPEHVLYNIFYMVTKMEGCVPFLVRMSRVCQFWRQVAVTPSLWYHVDLGSTWGRDRAKNDLKFQWLCENRFAEVQELNLSGWSFTGIPTVLDKLANSCTKLQGLGLAGLQGLSSENIKFLITNCQLLQRLDLSSINPELNNPRSAVSMASLVNLAQTMGERLTHLILSNNKLAGVPQVISAIASHCPNLEVLDLANVRTVAQTTAYLHIENLQAGCSSLRVLRITNSQLALSPIPLKEQAVSQGFPNLEELSVAGVLDGFTSQPFIDDEALQRIIKSSHKLRLLDVRGCNKVSDSSLVRIPAWDLEHIFLSGCYVTRVNDSGLELIVQKWSHSLMEVDLAWSTATGPLDAAVQALADQKENSPLKILNLCGSSVSLEPVRNILLNCPQLYSLNLSSCRALPRGMKRLYEGEPLVELRALMLKDDKTESDE</sequence>
<feature type="compositionally biased region" description="Basic residues" evidence="1">
    <location>
        <begin position="310"/>
        <end position="322"/>
    </location>
</feature>
<organism evidence="3">
    <name type="scientific">Clastoptera arizonana</name>
    <name type="common">Arizona spittle bug</name>
    <dbReference type="NCBI Taxonomy" id="38151"/>
    <lineage>
        <taxon>Eukaryota</taxon>
        <taxon>Metazoa</taxon>
        <taxon>Ecdysozoa</taxon>
        <taxon>Arthropoda</taxon>
        <taxon>Hexapoda</taxon>
        <taxon>Insecta</taxon>
        <taxon>Pterygota</taxon>
        <taxon>Neoptera</taxon>
        <taxon>Paraneoptera</taxon>
        <taxon>Hemiptera</taxon>
        <taxon>Auchenorrhyncha</taxon>
        <taxon>Cercopoidea</taxon>
        <taxon>Clastopteridae</taxon>
        <taxon>Clastoptera</taxon>
    </lineage>
</organism>
<dbReference type="GO" id="GO:0031146">
    <property type="term" value="P:SCF-dependent proteasomal ubiquitin-dependent protein catabolic process"/>
    <property type="evidence" value="ECO:0007669"/>
    <property type="project" value="TreeGrafter"/>
</dbReference>
<dbReference type="GO" id="GO:0019005">
    <property type="term" value="C:SCF ubiquitin ligase complex"/>
    <property type="evidence" value="ECO:0007669"/>
    <property type="project" value="InterPro"/>
</dbReference>
<dbReference type="PANTHER" id="PTHR13318">
    <property type="entry name" value="PARTNER OF PAIRED, ISOFORM B-RELATED"/>
    <property type="match status" value="1"/>
</dbReference>
<dbReference type="Pfam" id="PF12937">
    <property type="entry name" value="F-box-like"/>
    <property type="match status" value="1"/>
</dbReference>
<accession>A0A1B6CKE6</accession>
<dbReference type="CDD" id="cd22119">
    <property type="entry name" value="F-box_FBXL6"/>
    <property type="match status" value="1"/>
</dbReference>
<dbReference type="InterPro" id="IPR036047">
    <property type="entry name" value="F-box-like_dom_sf"/>
</dbReference>
<reference evidence="3" key="1">
    <citation type="submission" date="2015-12" db="EMBL/GenBank/DDBJ databases">
        <title>De novo transcriptome assembly of four potential Pierce s Disease insect vectors from Arizona vineyards.</title>
        <authorList>
            <person name="Tassone E.E."/>
        </authorList>
    </citation>
    <scope>NUCLEOTIDE SEQUENCE</scope>
</reference>
<feature type="compositionally biased region" description="Polar residues" evidence="1">
    <location>
        <begin position="283"/>
        <end position="295"/>
    </location>
</feature>
<evidence type="ECO:0000256" key="1">
    <source>
        <dbReference type="SAM" id="MobiDB-lite"/>
    </source>
</evidence>
<feature type="compositionally biased region" description="Acidic residues" evidence="1">
    <location>
        <begin position="367"/>
        <end position="376"/>
    </location>
</feature>
<dbReference type="SUPFAM" id="SSF81383">
    <property type="entry name" value="F-box domain"/>
    <property type="match status" value="1"/>
</dbReference>
<dbReference type="Gene3D" id="1.20.1280.50">
    <property type="match status" value="1"/>
</dbReference>
<evidence type="ECO:0000259" key="2">
    <source>
        <dbReference type="Pfam" id="PF12937"/>
    </source>
</evidence>
<proteinExistence type="predicted"/>
<evidence type="ECO:0000313" key="3">
    <source>
        <dbReference type="EMBL" id="JAS13843.1"/>
    </source>
</evidence>
<dbReference type="AlphaFoldDB" id="A0A1B6CKE6"/>
<protein>
    <recommendedName>
        <fullName evidence="2">F-box domain-containing protein</fullName>
    </recommendedName>
</protein>
<dbReference type="InterPro" id="IPR047922">
    <property type="entry name" value="FBXL6_F-box"/>
</dbReference>
<dbReference type="InterPro" id="IPR032675">
    <property type="entry name" value="LRR_dom_sf"/>
</dbReference>
<feature type="domain" description="F-box" evidence="2">
    <location>
        <begin position="384"/>
        <end position="432"/>
    </location>
</feature>
<feature type="region of interest" description="Disordered" evidence="1">
    <location>
        <begin position="256"/>
        <end position="378"/>
    </location>
</feature>
<gene>
    <name evidence="3" type="ORF">g.2990</name>
</gene>
<feature type="compositionally biased region" description="Polar residues" evidence="1">
    <location>
        <begin position="326"/>
        <end position="339"/>
    </location>
</feature>
<name>A0A1B6CKE6_9HEMI</name>
<dbReference type="EMBL" id="GEDC01023455">
    <property type="protein sequence ID" value="JAS13843.1"/>
    <property type="molecule type" value="Transcribed_RNA"/>
</dbReference>
<dbReference type="Gene3D" id="3.80.10.10">
    <property type="entry name" value="Ribonuclease Inhibitor"/>
    <property type="match status" value="1"/>
</dbReference>